<dbReference type="Proteomes" id="UP000198598">
    <property type="component" value="Unassembled WGS sequence"/>
</dbReference>
<keyword evidence="1" id="KW-0479">Metal-binding</keyword>
<dbReference type="SMART" id="SM00910">
    <property type="entry name" value="HIRAN"/>
    <property type="match status" value="1"/>
</dbReference>
<dbReference type="GO" id="GO:0016818">
    <property type="term" value="F:hydrolase activity, acting on acid anhydrides, in phosphorus-containing anhydrides"/>
    <property type="evidence" value="ECO:0007669"/>
    <property type="project" value="InterPro"/>
</dbReference>
<dbReference type="GO" id="GO:0003676">
    <property type="term" value="F:nucleic acid binding"/>
    <property type="evidence" value="ECO:0007669"/>
    <property type="project" value="InterPro"/>
</dbReference>
<reference evidence="4 5" key="1">
    <citation type="submission" date="2016-10" db="EMBL/GenBank/DDBJ databases">
        <authorList>
            <person name="de Groot N.N."/>
        </authorList>
    </citation>
    <scope>NUCLEOTIDE SEQUENCE [LARGE SCALE GENOMIC DNA]</scope>
    <source>
        <strain evidence="4 5">DSM 26130</strain>
    </source>
</reference>
<keyword evidence="5" id="KW-1185">Reference proteome</keyword>
<accession>A0A1I2GXJ9</accession>
<dbReference type="EMBL" id="FOLQ01000036">
    <property type="protein sequence ID" value="SFF21870.1"/>
    <property type="molecule type" value="Genomic_DNA"/>
</dbReference>
<gene>
    <name evidence="4" type="ORF">SAMN05216167_13613</name>
</gene>
<sequence>MNPYVTYIAGINMHDGPKVIDSIPIGTVLELVREPNNPVDPNAIVIFYKEYKLGYIPAADAGRLTKIIDSGASIGAELKRAWYEEGKVLTNIKIFKFETPVKEQIEPITAGPVVSDPVLAEPAQKPKTKWGKVALYAFGGLLAISIINKCAENQKSVEGVQSIVEPSNISSVDTSSGVAAEPVKPASKWDYYDGEDKMGSKVHTAAIAATDLLNFEFPYNGGSVATLIVRKSKGATDIQLRVSKGQFVINAVDGGTARVKFDGGSPVTFSLSGAADYSSDVVFFNGETRLIAKMKKAKKMIVEVQFYSEGNRQIEFDVEGLKWNY</sequence>
<dbReference type="InterPro" id="IPR014905">
    <property type="entry name" value="HIRAN"/>
</dbReference>
<dbReference type="Pfam" id="PF08797">
    <property type="entry name" value="HIRAN"/>
    <property type="match status" value="1"/>
</dbReference>
<dbReference type="OrthoDB" id="1454647at2"/>
<dbReference type="AlphaFoldDB" id="A0A1I2GXJ9"/>
<evidence type="ECO:0000313" key="5">
    <source>
        <dbReference type="Proteomes" id="UP000198598"/>
    </source>
</evidence>
<evidence type="ECO:0000256" key="2">
    <source>
        <dbReference type="ARBA" id="ARBA00022801"/>
    </source>
</evidence>
<evidence type="ECO:0000313" key="4">
    <source>
        <dbReference type="EMBL" id="SFF21870.1"/>
    </source>
</evidence>
<organism evidence="4 5">
    <name type="scientific">Spirosoma endophyticum</name>
    <dbReference type="NCBI Taxonomy" id="662367"/>
    <lineage>
        <taxon>Bacteria</taxon>
        <taxon>Pseudomonadati</taxon>
        <taxon>Bacteroidota</taxon>
        <taxon>Cytophagia</taxon>
        <taxon>Cytophagales</taxon>
        <taxon>Cytophagaceae</taxon>
        <taxon>Spirosoma</taxon>
    </lineage>
</organism>
<dbReference type="GO" id="GO:0008270">
    <property type="term" value="F:zinc ion binding"/>
    <property type="evidence" value="ECO:0007669"/>
    <property type="project" value="InterPro"/>
</dbReference>
<evidence type="ECO:0000256" key="1">
    <source>
        <dbReference type="ARBA" id="ARBA00022723"/>
    </source>
</evidence>
<protein>
    <submittedName>
        <fullName evidence="4">HIRAN domain-containing protein</fullName>
    </submittedName>
</protein>
<dbReference type="Gene3D" id="3.30.70.2330">
    <property type="match status" value="1"/>
</dbReference>
<dbReference type="STRING" id="662367.SAMN05216167_13613"/>
<feature type="domain" description="HIRAN" evidence="3">
    <location>
        <begin position="3"/>
        <end position="103"/>
    </location>
</feature>
<dbReference type="RefSeq" id="WP_093834593.1">
    <property type="nucleotide sequence ID" value="NZ_FOLQ01000036.1"/>
</dbReference>
<name>A0A1I2GXJ9_9BACT</name>
<keyword evidence="2" id="KW-0378">Hydrolase</keyword>
<proteinExistence type="predicted"/>
<evidence type="ECO:0000259" key="3">
    <source>
        <dbReference type="SMART" id="SM00910"/>
    </source>
</evidence>